<organism evidence="1 2">
    <name type="scientific">Niabella soli DSM 19437</name>
    <dbReference type="NCBI Taxonomy" id="929713"/>
    <lineage>
        <taxon>Bacteria</taxon>
        <taxon>Pseudomonadati</taxon>
        <taxon>Bacteroidota</taxon>
        <taxon>Chitinophagia</taxon>
        <taxon>Chitinophagales</taxon>
        <taxon>Chitinophagaceae</taxon>
        <taxon>Niabella</taxon>
    </lineage>
</organism>
<evidence type="ECO:0000313" key="2">
    <source>
        <dbReference type="Proteomes" id="UP000003586"/>
    </source>
</evidence>
<dbReference type="STRING" id="929713.NIASO_18355"/>
<keyword evidence="2" id="KW-1185">Reference proteome</keyword>
<dbReference type="Proteomes" id="UP000003586">
    <property type="component" value="Chromosome"/>
</dbReference>
<dbReference type="KEGG" id="nso:NIASO_18355"/>
<gene>
    <name evidence="1" type="ORF">NIASO_18355</name>
</gene>
<reference evidence="1 2" key="1">
    <citation type="submission" date="2013-12" db="EMBL/GenBank/DDBJ databases">
        <authorList>
            <consortium name="DOE Joint Genome Institute"/>
            <person name="Eisen J."/>
            <person name="Huntemann M."/>
            <person name="Han J."/>
            <person name="Chen A."/>
            <person name="Kyrpides N."/>
            <person name="Mavromatis K."/>
            <person name="Markowitz V."/>
            <person name="Palaniappan K."/>
            <person name="Ivanova N."/>
            <person name="Schaumberg A."/>
            <person name="Pati A."/>
            <person name="Liolios K."/>
            <person name="Nordberg H.P."/>
            <person name="Cantor M.N."/>
            <person name="Hua S.X."/>
            <person name="Woyke T."/>
        </authorList>
    </citation>
    <scope>NUCLEOTIDE SEQUENCE [LARGE SCALE GENOMIC DNA]</scope>
    <source>
        <strain evidence="2">DSM 19437</strain>
    </source>
</reference>
<name>W0F4I8_9BACT</name>
<protein>
    <recommendedName>
        <fullName evidence="3">Lipocalin-like domain-containing protein</fullName>
    </recommendedName>
</protein>
<evidence type="ECO:0000313" key="1">
    <source>
        <dbReference type="EMBL" id="AHF17990.1"/>
    </source>
</evidence>
<dbReference type="RefSeq" id="WP_008587984.1">
    <property type="nucleotide sequence ID" value="NZ_CP007035.1"/>
</dbReference>
<dbReference type="OrthoDB" id="1494972at2"/>
<dbReference type="PROSITE" id="PS51257">
    <property type="entry name" value="PROKAR_LIPOPROTEIN"/>
    <property type="match status" value="1"/>
</dbReference>
<dbReference type="HOGENOM" id="CLU_1863055_0_0_10"/>
<proteinExistence type="predicted"/>
<sequence length="137" mass="15369">MKPFFLYALLALIGTLFISSCSKEKEFGKSAYGKWELKTVVSFYPAQFKQYATGNGNYLELTQTGTLNRYENGQLVLSTPYSIQNKKLTCTLNGKGSYWALVYDNTEEEIAVQADTLTLSTPRCWADGGVTTYVKVR</sequence>
<dbReference type="EMBL" id="CP007035">
    <property type="protein sequence ID" value="AHF17990.1"/>
    <property type="molecule type" value="Genomic_DNA"/>
</dbReference>
<evidence type="ECO:0008006" key="3">
    <source>
        <dbReference type="Google" id="ProtNLM"/>
    </source>
</evidence>
<dbReference type="AlphaFoldDB" id="W0F4I8"/>
<accession>W0F4I8</accession>